<dbReference type="InterPro" id="IPR015424">
    <property type="entry name" value="PyrdxlP-dep_Trfase"/>
</dbReference>
<name>A0A4D4JCE0_9PSEU</name>
<dbReference type="InterPro" id="IPR015421">
    <property type="entry name" value="PyrdxlP-dep_Trfase_major"/>
</dbReference>
<protein>
    <submittedName>
        <fullName evidence="6">Erythromycin biosynthesis sensory transduction protein EryC1</fullName>
    </submittedName>
</protein>
<comment type="similarity">
    <text evidence="2 5">Belongs to the DegT/DnrJ/EryC1 family.</text>
</comment>
<keyword evidence="1 4" id="KW-0663">Pyridoxal phosphate</keyword>
<feature type="active site" description="Proton acceptor" evidence="3">
    <location>
        <position position="191"/>
    </location>
</feature>
<feature type="modified residue" description="N6-(pyridoxal phosphate)lysine" evidence="4">
    <location>
        <position position="191"/>
    </location>
</feature>
<dbReference type="CDD" id="cd00616">
    <property type="entry name" value="AHBA_syn"/>
    <property type="match status" value="1"/>
</dbReference>
<dbReference type="PANTHER" id="PTHR30244:SF36">
    <property type="entry name" value="3-OXO-GLUCOSE-6-PHOSPHATE:GLUTAMATE AMINOTRANSFERASE"/>
    <property type="match status" value="1"/>
</dbReference>
<dbReference type="Gene3D" id="3.40.640.10">
    <property type="entry name" value="Type I PLP-dependent aspartate aminotransferase-like (Major domain)"/>
    <property type="match status" value="1"/>
</dbReference>
<dbReference type="GO" id="GO:0008483">
    <property type="term" value="F:transaminase activity"/>
    <property type="evidence" value="ECO:0007669"/>
    <property type="project" value="TreeGrafter"/>
</dbReference>
<dbReference type="PIRSF" id="PIRSF000390">
    <property type="entry name" value="PLP_StrS"/>
    <property type="match status" value="1"/>
</dbReference>
<dbReference type="InterPro" id="IPR000653">
    <property type="entry name" value="DegT/StrS_aminotransferase"/>
</dbReference>
<dbReference type="RefSeq" id="WP_137815079.1">
    <property type="nucleotide sequence ID" value="NZ_BJFL01000020.1"/>
</dbReference>
<dbReference type="InterPro" id="IPR015422">
    <property type="entry name" value="PyrdxlP-dep_Trfase_small"/>
</dbReference>
<keyword evidence="7" id="KW-1185">Reference proteome</keyword>
<dbReference type="OrthoDB" id="5342089at2"/>
<gene>
    <name evidence="6" type="ORF">GTS_36720</name>
</gene>
<organism evidence="6 7">
    <name type="scientific">Gandjariella thermophila</name>
    <dbReference type="NCBI Taxonomy" id="1931992"/>
    <lineage>
        <taxon>Bacteria</taxon>
        <taxon>Bacillati</taxon>
        <taxon>Actinomycetota</taxon>
        <taxon>Actinomycetes</taxon>
        <taxon>Pseudonocardiales</taxon>
        <taxon>Pseudonocardiaceae</taxon>
        <taxon>Gandjariella</taxon>
    </lineage>
</organism>
<dbReference type="GO" id="GO:0000271">
    <property type="term" value="P:polysaccharide biosynthetic process"/>
    <property type="evidence" value="ECO:0007669"/>
    <property type="project" value="TreeGrafter"/>
</dbReference>
<reference evidence="7" key="1">
    <citation type="submission" date="2019-04" db="EMBL/GenBank/DDBJ databases">
        <title>Draft genome sequence of Pseudonocardiaceae bacterium SL3-2-4.</title>
        <authorList>
            <person name="Ningsih F."/>
            <person name="Yokota A."/>
            <person name="Sakai Y."/>
            <person name="Nanatani K."/>
            <person name="Yabe S."/>
            <person name="Oetari A."/>
            <person name="Sjamsuridzal W."/>
        </authorList>
    </citation>
    <scope>NUCLEOTIDE SEQUENCE [LARGE SCALE GENOMIC DNA]</scope>
    <source>
        <strain evidence="7">SL3-2-4</strain>
    </source>
</reference>
<dbReference type="SUPFAM" id="SSF53383">
    <property type="entry name" value="PLP-dependent transferases"/>
    <property type="match status" value="1"/>
</dbReference>
<evidence type="ECO:0000313" key="7">
    <source>
        <dbReference type="Proteomes" id="UP000298860"/>
    </source>
</evidence>
<dbReference type="AlphaFoldDB" id="A0A4D4JCE0"/>
<dbReference type="Proteomes" id="UP000298860">
    <property type="component" value="Unassembled WGS sequence"/>
</dbReference>
<evidence type="ECO:0000256" key="1">
    <source>
        <dbReference type="ARBA" id="ARBA00022898"/>
    </source>
</evidence>
<proteinExistence type="inferred from homology"/>
<accession>A0A4D4JCE0</accession>
<dbReference type="GO" id="GO:0030170">
    <property type="term" value="F:pyridoxal phosphate binding"/>
    <property type="evidence" value="ECO:0007669"/>
    <property type="project" value="TreeGrafter"/>
</dbReference>
<dbReference type="Pfam" id="PF01041">
    <property type="entry name" value="DegT_DnrJ_EryC1"/>
    <property type="match status" value="1"/>
</dbReference>
<comment type="caution">
    <text evidence="6">The sequence shown here is derived from an EMBL/GenBank/DDBJ whole genome shotgun (WGS) entry which is preliminary data.</text>
</comment>
<evidence type="ECO:0000313" key="6">
    <source>
        <dbReference type="EMBL" id="GDY32039.1"/>
    </source>
</evidence>
<dbReference type="EMBL" id="BJFL01000020">
    <property type="protein sequence ID" value="GDY32039.1"/>
    <property type="molecule type" value="Genomic_DNA"/>
</dbReference>
<dbReference type="PANTHER" id="PTHR30244">
    <property type="entry name" value="TRANSAMINASE"/>
    <property type="match status" value="1"/>
</dbReference>
<evidence type="ECO:0000256" key="5">
    <source>
        <dbReference type="RuleBase" id="RU004508"/>
    </source>
</evidence>
<sequence>MTAADRAIPFLDLAGAHAQVREELDLAWKTVLEHGRFVGGPELERFEEQFAHYCGATACVGVANGTDALELILAALGIGHGDEVIVPGNTFVATAEAVCAVGARPRFVDVCPDTLLIDPAAVDAAVTRNTAAIIAVHLYGQMVDVHCLTALARRHGLALVEDAAQAHGARWAGRRAGTAGVAAGFSFYPGKNLGALGDGGAVVTSDAELARRVRRLANHGRVDGDRYRHLDSGRNSRLDTLQAAVLSAKLHRLDADNARRRELMAHYREGLPPFCVPVAVHPAAEPVHHLAVVQVADRTKVSAALSAAGIGWGLHYPVPCHQQPAFAEFAEPLPVVERAAGRVISLPMFPSLTTDDIARICDVLRGISW</sequence>
<evidence type="ECO:0000256" key="3">
    <source>
        <dbReference type="PIRSR" id="PIRSR000390-1"/>
    </source>
</evidence>
<dbReference type="Gene3D" id="3.90.1150.10">
    <property type="entry name" value="Aspartate Aminotransferase, domain 1"/>
    <property type="match status" value="1"/>
</dbReference>
<evidence type="ECO:0000256" key="4">
    <source>
        <dbReference type="PIRSR" id="PIRSR000390-2"/>
    </source>
</evidence>
<evidence type="ECO:0000256" key="2">
    <source>
        <dbReference type="ARBA" id="ARBA00037999"/>
    </source>
</evidence>